<sequence length="210" mass="24533">MKSVFIREIGIHPWDQPHGCNDENYITITLLNQNYEGAWKTWCEFSSPLTKKFNTLVHWHTRLTPYLNKTQEYVSKKEFSKKAKAGDIFRKNELTGIYSKIVQLNTDPFCIDHMCMTDYRTSITIMQKNSVNLENLWQQLCNLTDISNTDDLKLILSEKSSISFRFYDTETYGAAQAICHSEHLPLLNKIITEMKIEEISQNDVYAHLHS</sequence>
<gene>
    <name evidence="1" type="ORF">YA0853_32055</name>
</gene>
<reference evidence="1" key="1">
    <citation type="submission" date="2020-12" db="EMBL/GenBank/DDBJ databases">
        <title>Comparative genomic insights into the epidemiology and virulence of plant pathogenic Pseudomonads from Turkey.</title>
        <authorList>
            <person name="Dillon M."/>
            <person name="Ruiz-Bedoya T."/>
            <person name="Bendalovic-Torma C."/>
            <person name="Guttman K.M."/>
            <person name="Kwak H."/>
            <person name="Middleton M.A."/>
            <person name="Wang P.W."/>
            <person name="Horuz S."/>
            <person name="Aysan Y."/>
            <person name="Guttman D.S."/>
        </authorList>
    </citation>
    <scope>NUCLEOTIDE SEQUENCE</scope>
    <source>
        <strain evidence="1">S5_IA_3a</strain>
    </source>
</reference>
<organism evidence="1 2">
    <name type="scientific">Pseudomonas rhodesiae</name>
    <dbReference type="NCBI Taxonomy" id="76760"/>
    <lineage>
        <taxon>Bacteria</taxon>
        <taxon>Pseudomonadati</taxon>
        <taxon>Pseudomonadota</taxon>
        <taxon>Gammaproteobacteria</taxon>
        <taxon>Pseudomonadales</taxon>
        <taxon>Pseudomonadaceae</taxon>
        <taxon>Pseudomonas</taxon>
    </lineage>
</organism>
<comment type="caution">
    <text evidence="1">The sequence shown here is derived from an EMBL/GenBank/DDBJ whole genome shotgun (WGS) entry which is preliminary data.</text>
</comment>
<dbReference type="Proteomes" id="UP000645865">
    <property type="component" value="Unassembled WGS sequence"/>
</dbReference>
<evidence type="ECO:0000313" key="2">
    <source>
        <dbReference type="Proteomes" id="UP000645865"/>
    </source>
</evidence>
<dbReference type="AlphaFoldDB" id="A0A8I1JH43"/>
<dbReference type="EMBL" id="JAEILH010000102">
    <property type="protein sequence ID" value="MBI6628247.1"/>
    <property type="molecule type" value="Genomic_DNA"/>
</dbReference>
<name>A0A8I1JH43_9PSED</name>
<dbReference type="RefSeq" id="WP_169903976.1">
    <property type="nucleotide sequence ID" value="NZ_JAAQXE010000041.1"/>
</dbReference>
<evidence type="ECO:0000313" key="1">
    <source>
        <dbReference type="EMBL" id="MBI6628247.1"/>
    </source>
</evidence>
<protein>
    <submittedName>
        <fullName evidence="1">Uncharacterized protein</fullName>
    </submittedName>
</protein>
<proteinExistence type="predicted"/>
<accession>A0A8I1JH43</accession>